<evidence type="ECO:0000313" key="7">
    <source>
        <dbReference type="Proteomes" id="UP000030014"/>
    </source>
</evidence>
<dbReference type="Pfam" id="PF02245">
    <property type="entry name" value="Pur_DNA_glyco"/>
    <property type="match status" value="1"/>
</dbReference>
<dbReference type="HAMAP" id="MF_00527">
    <property type="entry name" value="3MGH"/>
    <property type="match status" value="1"/>
</dbReference>
<dbReference type="NCBIfam" id="TIGR00567">
    <property type="entry name" value="3mg"/>
    <property type="match status" value="1"/>
</dbReference>
<evidence type="ECO:0000256" key="2">
    <source>
        <dbReference type="ARBA" id="ARBA00022763"/>
    </source>
</evidence>
<dbReference type="InterPro" id="IPR003180">
    <property type="entry name" value="MPG"/>
</dbReference>
<dbReference type="RefSeq" id="WP_039257819.1">
    <property type="nucleotide sequence ID" value="NZ_JDRY01000033.1"/>
</dbReference>
<evidence type="ECO:0000256" key="3">
    <source>
        <dbReference type="ARBA" id="ARBA00022801"/>
    </source>
</evidence>
<evidence type="ECO:0000256" key="4">
    <source>
        <dbReference type="ARBA" id="ARBA00023204"/>
    </source>
</evidence>
<dbReference type="CDD" id="cd00540">
    <property type="entry name" value="AAG"/>
    <property type="match status" value="1"/>
</dbReference>
<keyword evidence="4 5" id="KW-0234">DNA repair</keyword>
<dbReference type="PANTHER" id="PTHR10429">
    <property type="entry name" value="DNA-3-METHYLADENINE GLYCOSYLASE"/>
    <property type="match status" value="1"/>
</dbReference>
<sequence length="202" mass="23537">MDKIEQNFYKRDTIEVAKELLGKYIVVNEKNEKIVAKIVEVEAYLGINDKAAHSYGGRKTERTRVMYEDGGCVYIFQIYGMYNCLNIVTSHKEIPEAVLIRAVEPISNIDKFSFNRFKKSFNELTRYQQKNITNGPGKLCMAMNITKELNGEDLSSDKMYILDNKEEFEIISSKRIGIDYAEEAKDYLLRFYIKDNKYVSKK</sequence>
<dbReference type="InterPro" id="IPR011034">
    <property type="entry name" value="Formyl_transferase-like_C_sf"/>
</dbReference>
<gene>
    <name evidence="6" type="ORF">Z955_06610</name>
</gene>
<keyword evidence="2 5" id="KW-0227">DNA damage</keyword>
<evidence type="ECO:0000313" key="6">
    <source>
        <dbReference type="EMBL" id="KGM99500.1"/>
    </source>
</evidence>
<protein>
    <recommendedName>
        <fullName evidence="5">Putative 3-methyladenine DNA glycosylase</fullName>
        <ecNumber evidence="5">3.2.2.-</ecNumber>
    </recommendedName>
</protein>
<dbReference type="Gene3D" id="3.10.300.10">
    <property type="entry name" value="Methylpurine-DNA glycosylase (MPG)"/>
    <property type="match status" value="1"/>
</dbReference>
<reference evidence="6 7" key="1">
    <citation type="submission" date="2014-01" db="EMBL/GenBank/DDBJ databases">
        <title>Plasmidome dynamics in the species complex Clostridium novyi sensu lato converts strains of independent lineages into distinctly different pathogens.</title>
        <authorList>
            <person name="Skarin H."/>
            <person name="Segerman B."/>
        </authorList>
    </citation>
    <scope>NUCLEOTIDE SEQUENCE [LARGE SCALE GENOMIC DNA]</scope>
    <source>
        <strain evidence="6 7">DC5</strain>
    </source>
</reference>
<organism evidence="6 7">
    <name type="scientific">Clostridium botulinum C/D str. DC5</name>
    <dbReference type="NCBI Taxonomy" id="1443128"/>
    <lineage>
        <taxon>Bacteria</taxon>
        <taxon>Bacillati</taxon>
        <taxon>Bacillota</taxon>
        <taxon>Clostridia</taxon>
        <taxon>Eubacteriales</taxon>
        <taxon>Clostridiaceae</taxon>
        <taxon>Clostridium</taxon>
    </lineage>
</organism>
<keyword evidence="3 5" id="KW-0378">Hydrolase</keyword>
<comment type="caution">
    <text evidence="6">The sequence shown here is derived from an EMBL/GenBank/DDBJ whole genome shotgun (WGS) entry which is preliminary data.</text>
</comment>
<keyword evidence="6" id="KW-0326">Glycosidase</keyword>
<proteinExistence type="inferred from homology"/>
<dbReference type="InterPro" id="IPR036995">
    <property type="entry name" value="MPG_sf"/>
</dbReference>
<dbReference type="GO" id="GO:0003677">
    <property type="term" value="F:DNA binding"/>
    <property type="evidence" value="ECO:0007669"/>
    <property type="project" value="InterPro"/>
</dbReference>
<dbReference type="PANTHER" id="PTHR10429:SF0">
    <property type="entry name" value="DNA-3-METHYLADENINE GLYCOSYLASE"/>
    <property type="match status" value="1"/>
</dbReference>
<comment type="similarity">
    <text evidence="1 5">Belongs to the DNA glycosylase MPG family.</text>
</comment>
<dbReference type="NCBIfam" id="NF002001">
    <property type="entry name" value="PRK00802.1-1"/>
    <property type="match status" value="1"/>
</dbReference>
<dbReference type="FunFam" id="3.10.300.10:FF:000001">
    <property type="entry name" value="Putative 3-methyladenine DNA glycosylase"/>
    <property type="match status" value="1"/>
</dbReference>
<name>A0A0A0IIU9_CLOBO</name>
<dbReference type="GO" id="GO:0006284">
    <property type="term" value="P:base-excision repair"/>
    <property type="evidence" value="ECO:0007669"/>
    <property type="project" value="InterPro"/>
</dbReference>
<dbReference type="GO" id="GO:0003905">
    <property type="term" value="F:alkylbase DNA N-glycosylase activity"/>
    <property type="evidence" value="ECO:0007669"/>
    <property type="project" value="InterPro"/>
</dbReference>
<dbReference type="EC" id="3.2.2.-" evidence="5"/>
<dbReference type="AlphaFoldDB" id="A0A0A0IIU9"/>
<evidence type="ECO:0000256" key="1">
    <source>
        <dbReference type="ARBA" id="ARBA00009232"/>
    </source>
</evidence>
<dbReference type="EMBL" id="JDRY01000033">
    <property type="protein sequence ID" value="KGM99500.1"/>
    <property type="molecule type" value="Genomic_DNA"/>
</dbReference>
<accession>A0A0A0IIU9</accession>
<dbReference type="Proteomes" id="UP000030014">
    <property type="component" value="Unassembled WGS sequence"/>
</dbReference>
<evidence type="ECO:0000256" key="5">
    <source>
        <dbReference type="HAMAP-Rule" id="MF_00527"/>
    </source>
</evidence>
<dbReference type="SUPFAM" id="SSF50486">
    <property type="entry name" value="FMT C-terminal domain-like"/>
    <property type="match status" value="1"/>
</dbReference>